<dbReference type="SUPFAM" id="SSF52418">
    <property type="entry name" value="Nucleoside phosphorylase/phosphoribosyltransferase catalytic domain"/>
    <property type="match status" value="1"/>
</dbReference>
<dbReference type="Gene3D" id="3.90.1170.30">
    <property type="entry name" value="Pyrimidine nucleoside phosphorylase-like, C-terminal domain"/>
    <property type="match status" value="1"/>
</dbReference>
<dbReference type="GO" id="GO:0004850">
    <property type="term" value="F:uridine phosphorylase activity"/>
    <property type="evidence" value="ECO:0007669"/>
    <property type="project" value="RHEA"/>
</dbReference>
<feature type="domain" description="Pyrimidine nucleoside phosphorylase C-terminal" evidence="14">
    <location>
        <begin position="345"/>
        <end position="419"/>
    </location>
</feature>
<dbReference type="SMART" id="SM00941">
    <property type="entry name" value="PYNP_C"/>
    <property type="match status" value="1"/>
</dbReference>
<evidence type="ECO:0000259" key="14">
    <source>
        <dbReference type="SMART" id="SM00941"/>
    </source>
</evidence>
<dbReference type="PROSITE" id="PS50084">
    <property type="entry name" value="KH_TYPE_1"/>
    <property type="match status" value="1"/>
</dbReference>
<keyword evidence="16" id="KW-1185">Reference proteome</keyword>
<dbReference type="InterPro" id="IPR018090">
    <property type="entry name" value="Pyrmidine_PPas_bac/euk"/>
</dbReference>
<dbReference type="AlphaFoldDB" id="A0A5C0SGB1"/>
<evidence type="ECO:0000256" key="8">
    <source>
        <dbReference type="ARBA" id="ARBA00022676"/>
    </source>
</evidence>
<dbReference type="InterPro" id="IPR017872">
    <property type="entry name" value="Pyrmidine_PPase_CS"/>
</dbReference>
<dbReference type="Proteomes" id="UP000324646">
    <property type="component" value="Chromosome"/>
</dbReference>
<evidence type="ECO:0000256" key="12">
    <source>
        <dbReference type="ARBA" id="ARBA00048525"/>
    </source>
</evidence>
<comment type="catalytic activity">
    <reaction evidence="12">
        <text>thymidine + phosphate = 2-deoxy-alpha-D-ribose 1-phosphate + thymine</text>
        <dbReference type="Rhea" id="RHEA:16037"/>
        <dbReference type="ChEBI" id="CHEBI:17748"/>
        <dbReference type="ChEBI" id="CHEBI:17821"/>
        <dbReference type="ChEBI" id="CHEBI:43474"/>
        <dbReference type="ChEBI" id="CHEBI:57259"/>
        <dbReference type="EC" id="2.4.2.2"/>
    </reaction>
</comment>
<dbReference type="PIRSF" id="PIRSF000478">
    <property type="entry name" value="TP_PyNP"/>
    <property type="match status" value="1"/>
</dbReference>
<organism evidence="15 16">
    <name type="scientific">Crassaminicella thermophila</name>
    <dbReference type="NCBI Taxonomy" id="2599308"/>
    <lineage>
        <taxon>Bacteria</taxon>
        <taxon>Bacillati</taxon>
        <taxon>Bacillota</taxon>
        <taxon>Clostridia</taxon>
        <taxon>Eubacteriales</taxon>
        <taxon>Clostridiaceae</taxon>
        <taxon>Crassaminicella</taxon>
    </lineage>
</organism>
<evidence type="ECO:0000256" key="7">
    <source>
        <dbReference type="ARBA" id="ARBA00014680"/>
    </source>
</evidence>
<evidence type="ECO:0000256" key="6">
    <source>
        <dbReference type="ARBA" id="ARBA00011889"/>
    </source>
</evidence>
<dbReference type="InterPro" id="IPR036566">
    <property type="entry name" value="PYNP-like_C_sf"/>
</dbReference>
<dbReference type="GO" id="GO:0046872">
    <property type="term" value="F:metal ion binding"/>
    <property type="evidence" value="ECO:0007669"/>
    <property type="project" value="UniProtKB-KW"/>
</dbReference>
<protein>
    <recommendedName>
        <fullName evidence="7">Pyrimidine-nucleoside phosphorylase</fullName>
        <ecNumber evidence="6">2.4.2.2</ecNumber>
    </recommendedName>
</protein>
<proteinExistence type="inferred from homology"/>
<dbReference type="GO" id="GO:0004645">
    <property type="term" value="F:1,4-alpha-oligoglucan phosphorylase activity"/>
    <property type="evidence" value="ECO:0007669"/>
    <property type="project" value="InterPro"/>
</dbReference>
<dbReference type="InterPro" id="IPR013102">
    <property type="entry name" value="PYNP_C"/>
</dbReference>
<dbReference type="NCBIfam" id="NF004490">
    <property type="entry name" value="PRK05820.1"/>
    <property type="match status" value="1"/>
</dbReference>
<keyword evidence="8 15" id="KW-0328">Glycosyltransferase</keyword>
<dbReference type="KEGG" id="crs:FQB35_08625"/>
<dbReference type="GO" id="GO:0047847">
    <property type="term" value="F:deoxyuridine phosphorylase activity"/>
    <property type="evidence" value="ECO:0007669"/>
    <property type="project" value="RHEA"/>
</dbReference>
<dbReference type="Pfam" id="PF02885">
    <property type="entry name" value="Glycos_trans_3N"/>
    <property type="match status" value="1"/>
</dbReference>
<comment type="catalytic activity">
    <reaction evidence="1">
        <text>2'-deoxyuridine + phosphate = 2-deoxy-alpha-D-ribose 1-phosphate + uracil</text>
        <dbReference type="Rhea" id="RHEA:22824"/>
        <dbReference type="ChEBI" id="CHEBI:16450"/>
        <dbReference type="ChEBI" id="CHEBI:17568"/>
        <dbReference type="ChEBI" id="CHEBI:43474"/>
        <dbReference type="ChEBI" id="CHEBI:57259"/>
        <dbReference type="EC" id="2.4.2.2"/>
    </reaction>
</comment>
<dbReference type="InterPro" id="IPR017459">
    <property type="entry name" value="Glycosyl_Trfase_fam3_N_dom"/>
</dbReference>
<dbReference type="EMBL" id="CP042243">
    <property type="protein sequence ID" value="QEK12434.1"/>
    <property type="molecule type" value="Genomic_DNA"/>
</dbReference>
<dbReference type="Gene3D" id="3.40.1030.10">
    <property type="entry name" value="Nucleoside phosphorylase/phosphoribosyltransferase catalytic domain"/>
    <property type="match status" value="1"/>
</dbReference>
<evidence type="ECO:0000256" key="4">
    <source>
        <dbReference type="ARBA" id="ARBA00006915"/>
    </source>
</evidence>
<comment type="function">
    <text evidence="3">Catalyzes phosphorolysis of the pyrimidine nucleosides uridine, thymidine and 2'-deoxyuridine with the formation of the corresponding pyrimidine base and ribose-1-phosphate.</text>
</comment>
<reference evidence="15 16" key="1">
    <citation type="submission" date="2019-07" db="EMBL/GenBank/DDBJ databases">
        <title>Complete genome of Crassaminicella thermophila SY095.</title>
        <authorList>
            <person name="Li X."/>
        </authorList>
    </citation>
    <scope>NUCLEOTIDE SEQUENCE [LARGE SCALE GENOMIC DNA]</scope>
    <source>
        <strain evidence="15 16">SY095</strain>
    </source>
</reference>
<dbReference type="InterPro" id="IPR036320">
    <property type="entry name" value="Glycosyl_Trfase_fam3_N_dom_sf"/>
</dbReference>
<dbReference type="SUPFAM" id="SSF47648">
    <property type="entry name" value="Nucleoside phosphorylase/phosphoribosyltransferase N-terminal domain"/>
    <property type="match status" value="1"/>
</dbReference>
<comment type="subunit">
    <text evidence="5">Homodimer.</text>
</comment>
<evidence type="ECO:0000256" key="3">
    <source>
        <dbReference type="ARBA" id="ARBA00003877"/>
    </source>
</evidence>
<keyword evidence="9 15" id="KW-0808">Transferase</keyword>
<dbReference type="GO" id="GO:0006213">
    <property type="term" value="P:pyrimidine nucleoside metabolic process"/>
    <property type="evidence" value="ECO:0007669"/>
    <property type="project" value="InterPro"/>
</dbReference>
<dbReference type="PROSITE" id="PS00647">
    <property type="entry name" value="THYMID_PHOSPHORYLASE"/>
    <property type="match status" value="1"/>
</dbReference>
<dbReference type="GO" id="GO:0005829">
    <property type="term" value="C:cytosol"/>
    <property type="evidence" value="ECO:0007669"/>
    <property type="project" value="TreeGrafter"/>
</dbReference>
<dbReference type="FunFam" id="1.20.970.10:FF:000002">
    <property type="entry name" value="Pyrimidine-nucleoside phosphorylase"/>
    <property type="match status" value="1"/>
</dbReference>
<evidence type="ECO:0000256" key="10">
    <source>
        <dbReference type="ARBA" id="ARBA00022723"/>
    </source>
</evidence>
<name>A0A5C0SGB1_CRATE</name>
<dbReference type="SUPFAM" id="SSF54680">
    <property type="entry name" value="Pyrimidine nucleoside phosphorylase C-terminal domain"/>
    <property type="match status" value="1"/>
</dbReference>
<comment type="cofactor">
    <cofactor evidence="2">
        <name>K(+)</name>
        <dbReference type="ChEBI" id="CHEBI:29103"/>
    </cofactor>
</comment>
<comment type="similarity">
    <text evidence="4">Belongs to the thymidine/pyrimidine-nucleoside phosphorylase family.</text>
</comment>
<dbReference type="InterPro" id="IPR000312">
    <property type="entry name" value="Glycosyl_Trfase_fam3"/>
</dbReference>
<sequence length="441" mass="47471">MRMYDLIMKKRNGEELSTEEINFFVDGYTKGEIPDYQVSALMMAIYFQKMNKRETADLTKAMVNSGEVIDLSGIEGKKVDKHSTGGVGDTTTLIVGPIVAAAGVPVAKMSGRGLGHTGGTIDKLESFEGFSVNLPIEKFIQNVNERKIAIAGQTANLAPADKKLYALRDVTATVDNMSLIASSIMSKKIASGADAIVLDVKTGSGAFMKKEDDSFELAKEMVDIGTHVGRNTVAVITDMDQPLGFAVGNALEVKEAIETLKGKGPKDLTELCLTLGSYMLVLGDKAKDVKEARKILEDIIDSGKGLEKLKELVKAQGGDPKFVDDPSLMPAPSIVESVISNEEGYVKGIKADDIGRAALVLGAGRETKESEIDLSVGIVLHKKIGDFVKKGEAIATIYANDGEKQEIATKMIFDAYEIVKEEIKAKQLIKGIVTKDGINRF</sequence>
<evidence type="ECO:0000313" key="15">
    <source>
        <dbReference type="EMBL" id="QEK12434.1"/>
    </source>
</evidence>
<keyword evidence="10" id="KW-0479">Metal-binding</keyword>
<evidence type="ECO:0000256" key="1">
    <source>
        <dbReference type="ARBA" id="ARBA00001066"/>
    </source>
</evidence>
<dbReference type="NCBIfam" id="NF004747">
    <property type="entry name" value="PRK06078.1"/>
    <property type="match status" value="1"/>
</dbReference>
<evidence type="ECO:0000256" key="13">
    <source>
        <dbReference type="PROSITE-ProRule" id="PRU00117"/>
    </source>
</evidence>
<dbReference type="GO" id="GO:0006206">
    <property type="term" value="P:pyrimidine nucleobase metabolic process"/>
    <property type="evidence" value="ECO:0007669"/>
    <property type="project" value="InterPro"/>
</dbReference>
<dbReference type="GO" id="GO:0009032">
    <property type="term" value="F:thymidine phosphorylase activity"/>
    <property type="evidence" value="ECO:0007669"/>
    <property type="project" value="TreeGrafter"/>
</dbReference>
<dbReference type="PANTHER" id="PTHR10515:SF0">
    <property type="entry name" value="THYMIDINE PHOSPHORYLASE"/>
    <property type="match status" value="1"/>
</dbReference>
<dbReference type="EC" id="2.4.2.2" evidence="6"/>
<dbReference type="Gene3D" id="1.20.970.10">
    <property type="entry name" value="Transferase, Pyrimidine Nucleoside Phosphorylase, Chain C"/>
    <property type="match status" value="1"/>
</dbReference>
<gene>
    <name evidence="15" type="ORF">FQB35_08625</name>
</gene>
<evidence type="ECO:0000256" key="9">
    <source>
        <dbReference type="ARBA" id="ARBA00022679"/>
    </source>
</evidence>
<dbReference type="PANTHER" id="PTHR10515">
    <property type="entry name" value="THYMIDINE PHOSPHORYLASE"/>
    <property type="match status" value="1"/>
</dbReference>
<dbReference type="RefSeq" id="WP_148809589.1">
    <property type="nucleotide sequence ID" value="NZ_CP042243.1"/>
</dbReference>
<dbReference type="GO" id="GO:0003723">
    <property type="term" value="F:RNA binding"/>
    <property type="evidence" value="ECO:0007669"/>
    <property type="project" value="UniProtKB-UniRule"/>
</dbReference>
<dbReference type="InterPro" id="IPR000053">
    <property type="entry name" value="Thymidine/pyrmidine_PPase"/>
</dbReference>
<dbReference type="Pfam" id="PF00591">
    <property type="entry name" value="Glycos_transf_3"/>
    <property type="match status" value="1"/>
</dbReference>
<dbReference type="OrthoDB" id="9763887at2"/>
<dbReference type="Pfam" id="PF07831">
    <property type="entry name" value="PYNP_C"/>
    <property type="match status" value="1"/>
</dbReference>
<dbReference type="FunFam" id="3.40.1030.10:FF:000003">
    <property type="entry name" value="Pyrimidine-nucleoside phosphorylase"/>
    <property type="match status" value="1"/>
</dbReference>
<evidence type="ECO:0000256" key="2">
    <source>
        <dbReference type="ARBA" id="ARBA00001958"/>
    </source>
</evidence>
<evidence type="ECO:0000313" key="16">
    <source>
        <dbReference type="Proteomes" id="UP000324646"/>
    </source>
</evidence>
<dbReference type="InterPro" id="IPR035902">
    <property type="entry name" value="Nuc_phospho_transferase"/>
</dbReference>
<evidence type="ECO:0000256" key="5">
    <source>
        <dbReference type="ARBA" id="ARBA00011738"/>
    </source>
</evidence>
<accession>A0A5C0SGB1</accession>
<evidence type="ECO:0000256" key="11">
    <source>
        <dbReference type="ARBA" id="ARBA00048453"/>
    </source>
</evidence>
<dbReference type="NCBIfam" id="TIGR02644">
    <property type="entry name" value="Y_phosphoryl"/>
    <property type="match status" value="1"/>
</dbReference>
<keyword evidence="13" id="KW-0694">RNA-binding</keyword>
<comment type="catalytic activity">
    <reaction evidence="11">
        <text>uridine + phosphate = alpha-D-ribose 1-phosphate + uracil</text>
        <dbReference type="Rhea" id="RHEA:24388"/>
        <dbReference type="ChEBI" id="CHEBI:16704"/>
        <dbReference type="ChEBI" id="CHEBI:17568"/>
        <dbReference type="ChEBI" id="CHEBI:43474"/>
        <dbReference type="ChEBI" id="CHEBI:57720"/>
        <dbReference type="EC" id="2.4.2.2"/>
    </reaction>
</comment>